<proteinExistence type="predicted"/>
<dbReference type="GO" id="GO:0031849">
    <property type="term" value="F:olfactory receptor binding"/>
    <property type="evidence" value="ECO:0007669"/>
    <property type="project" value="TreeGrafter"/>
</dbReference>
<dbReference type="Proteomes" id="UP000821866">
    <property type="component" value="Chromosome 1"/>
</dbReference>
<comment type="caution">
    <text evidence="9">The sequence shown here is derived from an EMBL/GenBank/DDBJ whole genome shotgun (WGS) entry which is preliminary data.</text>
</comment>
<evidence type="ECO:0000313" key="9">
    <source>
        <dbReference type="EMBL" id="KAH8039978.1"/>
    </source>
</evidence>
<keyword evidence="6" id="KW-1133">Transmembrane helix</keyword>
<dbReference type="PANTHER" id="PTHR14402:SF10">
    <property type="entry name" value="3CXXC-TYPE DOMAIN-CONTAINING PROTEIN"/>
    <property type="match status" value="1"/>
</dbReference>
<dbReference type="Pfam" id="PF13695">
    <property type="entry name" value="Zn_ribbon_3CxxC"/>
    <property type="match status" value="1"/>
</dbReference>
<feature type="domain" description="3CxxC-type" evidence="8">
    <location>
        <begin position="58"/>
        <end position="105"/>
    </location>
</feature>
<evidence type="ECO:0000313" key="10">
    <source>
        <dbReference type="Proteomes" id="UP000821866"/>
    </source>
</evidence>
<keyword evidence="4" id="KW-0863">Zinc-finger</keyword>
<reference evidence="9" key="1">
    <citation type="journal article" date="2020" name="Cell">
        <title>Large-Scale Comparative Analyses of Tick Genomes Elucidate Their Genetic Diversity and Vector Capacities.</title>
        <authorList>
            <consortium name="Tick Genome and Microbiome Consortium (TIGMIC)"/>
            <person name="Jia N."/>
            <person name="Wang J."/>
            <person name="Shi W."/>
            <person name="Du L."/>
            <person name="Sun Y."/>
            <person name="Zhan W."/>
            <person name="Jiang J.F."/>
            <person name="Wang Q."/>
            <person name="Zhang B."/>
            <person name="Ji P."/>
            <person name="Bell-Sakyi L."/>
            <person name="Cui X.M."/>
            <person name="Yuan T.T."/>
            <person name="Jiang B.G."/>
            <person name="Yang W.F."/>
            <person name="Lam T.T."/>
            <person name="Chang Q.C."/>
            <person name="Ding S.J."/>
            <person name="Wang X.J."/>
            <person name="Zhu J.G."/>
            <person name="Ruan X.D."/>
            <person name="Zhao L."/>
            <person name="Wei J.T."/>
            <person name="Ye R.Z."/>
            <person name="Que T.C."/>
            <person name="Du C.H."/>
            <person name="Zhou Y.H."/>
            <person name="Cheng J.X."/>
            <person name="Dai P.F."/>
            <person name="Guo W.B."/>
            <person name="Han X.H."/>
            <person name="Huang E.J."/>
            <person name="Li L.F."/>
            <person name="Wei W."/>
            <person name="Gao Y.C."/>
            <person name="Liu J.Z."/>
            <person name="Shao H.Z."/>
            <person name="Wang X."/>
            <person name="Wang C.C."/>
            <person name="Yang T.C."/>
            <person name="Huo Q.B."/>
            <person name="Li W."/>
            <person name="Chen H.Y."/>
            <person name="Chen S.E."/>
            <person name="Zhou L.G."/>
            <person name="Ni X.B."/>
            <person name="Tian J.H."/>
            <person name="Sheng Y."/>
            <person name="Liu T."/>
            <person name="Pan Y.S."/>
            <person name="Xia L.Y."/>
            <person name="Li J."/>
            <person name="Zhao F."/>
            <person name="Cao W.C."/>
        </authorList>
    </citation>
    <scope>NUCLEOTIDE SEQUENCE</scope>
    <source>
        <strain evidence="9">Rmic-2018</strain>
    </source>
</reference>
<evidence type="ECO:0000256" key="4">
    <source>
        <dbReference type="ARBA" id="ARBA00022771"/>
    </source>
</evidence>
<dbReference type="GO" id="GO:0008270">
    <property type="term" value="F:zinc ion binding"/>
    <property type="evidence" value="ECO:0007669"/>
    <property type="project" value="UniProtKB-KW"/>
</dbReference>
<gene>
    <name evidence="9" type="ORF">HPB51_009234</name>
</gene>
<dbReference type="GO" id="GO:0006612">
    <property type="term" value="P:protein targeting to membrane"/>
    <property type="evidence" value="ECO:0007669"/>
    <property type="project" value="TreeGrafter"/>
</dbReference>
<evidence type="ECO:0000256" key="3">
    <source>
        <dbReference type="ARBA" id="ARBA00022723"/>
    </source>
</evidence>
<dbReference type="PANTHER" id="PTHR14402">
    <property type="entry name" value="RECEPTOR TRANSPORTING PROTEIN"/>
    <property type="match status" value="1"/>
</dbReference>
<evidence type="ECO:0000256" key="7">
    <source>
        <dbReference type="ARBA" id="ARBA00023136"/>
    </source>
</evidence>
<keyword evidence="10" id="KW-1185">Reference proteome</keyword>
<evidence type="ECO:0000256" key="6">
    <source>
        <dbReference type="ARBA" id="ARBA00022989"/>
    </source>
</evidence>
<accession>A0A9J6EZT4</accession>
<name>A0A9J6EZT4_RHIMP</name>
<sequence length="111" mass="12291">MACLARVFSGISTTDQLSSLAALKKCSRSPLTVLCVCFSNKTFLLLPEANKVTSLTYGSQVLVNIYNRVGQVYYGFQQPPIHKNRRPGKPRNPHNADLCQACKDGVCSERR</sequence>
<dbReference type="AlphaFoldDB" id="A0A9J6EZT4"/>
<reference evidence="9" key="2">
    <citation type="submission" date="2021-09" db="EMBL/GenBank/DDBJ databases">
        <authorList>
            <person name="Jia N."/>
            <person name="Wang J."/>
            <person name="Shi W."/>
            <person name="Du L."/>
            <person name="Sun Y."/>
            <person name="Zhan W."/>
            <person name="Jiang J."/>
            <person name="Wang Q."/>
            <person name="Zhang B."/>
            <person name="Ji P."/>
            <person name="Sakyi L.B."/>
            <person name="Cui X."/>
            <person name="Yuan T."/>
            <person name="Jiang B."/>
            <person name="Yang W."/>
            <person name="Lam T.T.-Y."/>
            <person name="Chang Q."/>
            <person name="Ding S."/>
            <person name="Wang X."/>
            <person name="Zhu J."/>
            <person name="Ruan X."/>
            <person name="Zhao L."/>
            <person name="Wei J."/>
            <person name="Que T."/>
            <person name="Du C."/>
            <person name="Cheng J."/>
            <person name="Dai P."/>
            <person name="Han X."/>
            <person name="Huang E."/>
            <person name="Gao Y."/>
            <person name="Liu J."/>
            <person name="Shao H."/>
            <person name="Ye R."/>
            <person name="Li L."/>
            <person name="Wei W."/>
            <person name="Wang X."/>
            <person name="Wang C."/>
            <person name="Huo Q."/>
            <person name="Li W."/>
            <person name="Guo W."/>
            <person name="Chen H."/>
            <person name="Chen S."/>
            <person name="Zhou L."/>
            <person name="Zhou L."/>
            <person name="Ni X."/>
            <person name="Tian J."/>
            <person name="Zhou Y."/>
            <person name="Sheng Y."/>
            <person name="Liu T."/>
            <person name="Pan Y."/>
            <person name="Xia L."/>
            <person name="Li J."/>
            <person name="Zhao F."/>
            <person name="Cao W."/>
        </authorList>
    </citation>
    <scope>NUCLEOTIDE SEQUENCE</scope>
    <source>
        <strain evidence="9">Rmic-2018</strain>
        <tissue evidence="9">Larvae</tissue>
    </source>
</reference>
<dbReference type="GO" id="GO:0051205">
    <property type="term" value="P:protein insertion into membrane"/>
    <property type="evidence" value="ECO:0007669"/>
    <property type="project" value="TreeGrafter"/>
</dbReference>
<comment type="subcellular location">
    <subcellularLocation>
        <location evidence="1">Membrane</location>
        <topology evidence="1">Single-pass membrane protein</topology>
    </subcellularLocation>
</comment>
<dbReference type="GO" id="GO:0016020">
    <property type="term" value="C:membrane"/>
    <property type="evidence" value="ECO:0007669"/>
    <property type="project" value="UniProtKB-SubCell"/>
</dbReference>
<evidence type="ECO:0000256" key="2">
    <source>
        <dbReference type="ARBA" id="ARBA00022692"/>
    </source>
</evidence>
<evidence type="ECO:0000259" key="8">
    <source>
        <dbReference type="Pfam" id="PF13695"/>
    </source>
</evidence>
<dbReference type="VEuPathDB" id="VectorBase:LOC119182476"/>
<dbReference type="InterPro" id="IPR027377">
    <property type="entry name" value="ZAR1/RTP1-5-like_Znf-3CxxC"/>
</dbReference>
<evidence type="ECO:0000256" key="1">
    <source>
        <dbReference type="ARBA" id="ARBA00004167"/>
    </source>
</evidence>
<organism evidence="9 10">
    <name type="scientific">Rhipicephalus microplus</name>
    <name type="common">Cattle tick</name>
    <name type="synonym">Boophilus microplus</name>
    <dbReference type="NCBI Taxonomy" id="6941"/>
    <lineage>
        <taxon>Eukaryota</taxon>
        <taxon>Metazoa</taxon>
        <taxon>Ecdysozoa</taxon>
        <taxon>Arthropoda</taxon>
        <taxon>Chelicerata</taxon>
        <taxon>Arachnida</taxon>
        <taxon>Acari</taxon>
        <taxon>Parasitiformes</taxon>
        <taxon>Ixodida</taxon>
        <taxon>Ixodoidea</taxon>
        <taxon>Ixodidae</taxon>
        <taxon>Rhipicephalinae</taxon>
        <taxon>Rhipicephalus</taxon>
        <taxon>Boophilus</taxon>
    </lineage>
</organism>
<evidence type="ECO:0000256" key="5">
    <source>
        <dbReference type="ARBA" id="ARBA00022833"/>
    </source>
</evidence>
<dbReference type="EMBL" id="JABSTU010000001">
    <property type="protein sequence ID" value="KAH8039978.1"/>
    <property type="molecule type" value="Genomic_DNA"/>
</dbReference>
<keyword evidence="5" id="KW-0862">Zinc</keyword>
<keyword evidence="7" id="KW-0472">Membrane</keyword>
<keyword evidence="2" id="KW-0812">Transmembrane</keyword>
<protein>
    <recommendedName>
        <fullName evidence="8">3CxxC-type domain-containing protein</fullName>
    </recommendedName>
</protein>
<dbReference type="InterPro" id="IPR026096">
    <property type="entry name" value="R-trans_p"/>
</dbReference>
<keyword evidence="3" id="KW-0479">Metal-binding</keyword>